<sequence>MITLNFLYHGWHHESKNISNSAVHMLTQNNPVYYANFNTTLDALLVPRVPGTPGHEEVKKFIIETMNSLDWDVEEDNFIAPTPFGKKGFSNIMSTLDPSACEKLVLACHYDSKYSRENTFVGATDSAVPCTMMIHLAHVLDKQLKQQRKKNKDLTLQFIFFDGEEALKQWSKSDSLYGSRHLAELLNHQPFPDEYQHCNTDYATHLDRMHVLVLLDLLGAENPRFYSYFEDTYSLYKQLVNIEQRLNDMKKLEVLPQQLATSYFKNINLFSFVQDDHVPFLKRGVSVVHLIPSPFPYIWHRDIDDREHLHHPTINNLNKILRVFVAQYLHLDVPETGIVNS</sequence>
<evidence type="ECO:0000313" key="8">
    <source>
        <dbReference type="RefSeq" id="XP_022248718.1"/>
    </source>
</evidence>
<evidence type="ECO:0000256" key="5">
    <source>
        <dbReference type="ARBA" id="ARBA00023315"/>
    </source>
</evidence>
<evidence type="ECO:0000313" key="7">
    <source>
        <dbReference type="Proteomes" id="UP000694941"/>
    </source>
</evidence>
<dbReference type="GeneID" id="106465172"/>
<evidence type="ECO:0000256" key="2">
    <source>
        <dbReference type="ARBA" id="ARBA00006014"/>
    </source>
</evidence>
<evidence type="ECO:0000256" key="4">
    <source>
        <dbReference type="ARBA" id="ARBA00022679"/>
    </source>
</evidence>
<dbReference type="RefSeq" id="XP_022248718.1">
    <property type="nucleotide sequence ID" value="XM_022393010.1"/>
</dbReference>
<evidence type="ECO:0000256" key="1">
    <source>
        <dbReference type="ARBA" id="ARBA00000001"/>
    </source>
</evidence>
<feature type="domain" description="Peptidase M28" evidence="6">
    <location>
        <begin position="91"/>
        <end position="324"/>
    </location>
</feature>
<organism evidence="7 8">
    <name type="scientific">Limulus polyphemus</name>
    <name type="common">Atlantic horseshoe crab</name>
    <dbReference type="NCBI Taxonomy" id="6850"/>
    <lineage>
        <taxon>Eukaryota</taxon>
        <taxon>Metazoa</taxon>
        <taxon>Ecdysozoa</taxon>
        <taxon>Arthropoda</taxon>
        <taxon>Chelicerata</taxon>
        <taxon>Merostomata</taxon>
        <taxon>Xiphosura</taxon>
        <taxon>Limulidae</taxon>
        <taxon>Limulus</taxon>
    </lineage>
</organism>
<protein>
    <recommendedName>
        <fullName evidence="3">glutaminyl-peptide cyclotransferase</fullName>
        <ecNumber evidence="3">2.3.2.5</ecNumber>
    </recommendedName>
</protein>
<dbReference type="InterPro" id="IPR037457">
    <property type="entry name" value="M28_QC"/>
</dbReference>
<dbReference type="SUPFAM" id="SSF53187">
    <property type="entry name" value="Zn-dependent exopeptidases"/>
    <property type="match status" value="1"/>
</dbReference>
<evidence type="ECO:0000259" key="6">
    <source>
        <dbReference type="Pfam" id="PF04389"/>
    </source>
</evidence>
<evidence type="ECO:0000256" key="3">
    <source>
        <dbReference type="ARBA" id="ARBA00012012"/>
    </source>
</evidence>
<comment type="catalytic activity">
    <reaction evidence="1">
        <text>N-terminal L-glutaminyl-[peptide] = N-terminal 5-oxo-L-prolyl-[peptide] + NH4(+)</text>
        <dbReference type="Rhea" id="RHEA:23652"/>
        <dbReference type="Rhea" id="RHEA-COMP:11736"/>
        <dbReference type="Rhea" id="RHEA-COMP:11846"/>
        <dbReference type="ChEBI" id="CHEBI:28938"/>
        <dbReference type="ChEBI" id="CHEBI:64722"/>
        <dbReference type="ChEBI" id="CHEBI:87215"/>
        <dbReference type="EC" id="2.3.2.5"/>
    </reaction>
</comment>
<comment type="similarity">
    <text evidence="2">Belongs to the glutaminyl-peptide cyclotransferase family.</text>
</comment>
<dbReference type="PANTHER" id="PTHR12283:SF6">
    <property type="entry name" value="GLUTAMINYL-PEPTIDE CYCLOTRANSFERASE-RELATED"/>
    <property type="match status" value="1"/>
</dbReference>
<accession>A0ABM1SYL2</accession>
<dbReference type="EC" id="2.3.2.5" evidence="3"/>
<gene>
    <name evidence="8" type="primary">LOC106465172</name>
</gene>
<keyword evidence="7" id="KW-1185">Reference proteome</keyword>
<dbReference type="Pfam" id="PF04389">
    <property type="entry name" value="Peptidase_M28"/>
    <property type="match status" value="1"/>
</dbReference>
<reference evidence="8" key="1">
    <citation type="submission" date="2025-08" db="UniProtKB">
        <authorList>
            <consortium name="RefSeq"/>
        </authorList>
    </citation>
    <scope>IDENTIFICATION</scope>
    <source>
        <tissue evidence="8">Muscle</tissue>
    </source>
</reference>
<dbReference type="Gene3D" id="3.40.630.10">
    <property type="entry name" value="Zn peptidases"/>
    <property type="match status" value="1"/>
</dbReference>
<dbReference type="Proteomes" id="UP000694941">
    <property type="component" value="Unplaced"/>
</dbReference>
<dbReference type="InterPro" id="IPR040234">
    <property type="entry name" value="QC/QCL"/>
</dbReference>
<dbReference type="PANTHER" id="PTHR12283">
    <property type="entry name" value="GLUTAMINYL-PEPTIDE CYCLOTRANSFERASE"/>
    <property type="match status" value="1"/>
</dbReference>
<proteinExistence type="inferred from homology"/>
<dbReference type="InterPro" id="IPR007484">
    <property type="entry name" value="Peptidase_M28"/>
</dbReference>
<dbReference type="CDD" id="cd03880">
    <property type="entry name" value="M28_QC_like"/>
    <property type="match status" value="1"/>
</dbReference>
<name>A0ABM1SYL2_LIMPO</name>
<keyword evidence="4" id="KW-0808">Transferase</keyword>
<keyword evidence="5" id="KW-0012">Acyltransferase</keyword>